<evidence type="ECO:0000313" key="3">
    <source>
        <dbReference type="Proteomes" id="UP000019681"/>
    </source>
</evidence>
<evidence type="ECO:0000313" key="2">
    <source>
        <dbReference type="EMBL" id="EYE89720.1"/>
    </source>
</evidence>
<feature type="compositionally biased region" description="Basic and acidic residues" evidence="1">
    <location>
        <begin position="1"/>
        <end position="12"/>
    </location>
</feature>
<keyword evidence="3" id="KW-1185">Reference proteome</keyword>
<dbReference type="RefSeq" id="WP_278244851.1">
    <property type="nucleotide sequence ID" value="NZ_AZQP01000002.1"/>
</dbReference>
<dbReference type="STRING" id="1403537.Q428_01165"/>
<evidence type="ECO:0000256" key="1">
    <source>
        <dbReference type="SAM" id="MobiDB-lite"/>
    </source>
</evidence>
<organism evidence="2 3">
    <name type="scientific">Fervidicella metallireducens AeB</name>
    <dbReference type="NCBI Taxonomy" id="1403537"/>
    <lineage>
        <taxon>Bacteria</taxon>
        <taxon>Bacillati</taxon>
        <taxon>Bacillota</taxon>
        <taxon>Clostridia</taxon>
        <taxon>Eubacteriales</taxon>
        <taxon>Clostridiaceae</taxon>
        <taxon>Fervidicella</taxon>
    </lineage>
</organism>
<proteinExistence type="predicted"/>
<accession>A0A017S0L0</accession>
<name>A0A017S0L0_9CLOT</name>
<comment type="caution">
    <text evidence="2">The sequence shown here is derived from an EMBL/GenBank/DDBJ whole genome shotgun (WGS) entry which is preliminary data.</text>
</comment>
<dbReference type="AlphaFoldDB" id="A0A017S0L0"/>
<protein>
    <submittedName>
        <fullName evidence="2">Uncharacterized protein</fullName>
    </submittedName>
</protein>
<dbReference type="Proteomes" id="UP000019681">
    <property type="component" value="Unassembled WGS sequence"/>
</dbReference>
<gene>
    <name evidence="2" type="ORF">Q428_01165</name>
</gene>
<reference evidence="2 3" key="1">
    <citation type="journal article" date="2014" name="Genome Announc.">
        <title>Draft Genome Sequence of Fervidicella metallireducens Strain AeBT, an Iron-Reducing Thermoanaerobe from the Great Artesian Basin.</title>
        <authorList>
            <person name="Patel B.K."/>
        </authorList>
    </citation>
    <scope>NUCLEOTIDE SEQUENCE [LARGE SCALE GENOMIC DNA]</scope>
    <source>
        <strain evidence="2 3">AeB</strain>
    </source>
</reference>
<dbReference type="EMBL" id="AZQP01000002">
    <property type="protein sequence ID" value="EYE89720.1"/>
    <property type="molecule type" value="Genomic_DNA"/>
</dbReference>
<feature type="region of interest" description="Disordered" evidence="1">
    <location>
        <begin position="1"/>
        <end position="43"/>
    </location>
</feature>
<sequence>MTHRETKKETKMQNKQSATPPIIHNDEIKKKFPKGVIKGTDRI</sequence>